<protein>
    <submittedName>
        <fullName evidence="1">Uncharacterized protein</fullName>
    </submittedName>
</protein>
<organism evidence="1 2">
    <name type="scientific">Tolypocladium ophioglossoides (strain CBS 100239)</name>
    <name type="common">Snaketongue truffleclub</name>
    <name type="synonym">Elaphocordyceps ophioglossoides</name>
    <dbReference type="NCBI Taxonomy" id="1163406"/>
    <lineage>
        <taxon>Eukaryota</taxon>
        <taxon>Fungi</taxon>
        <taxon>Dikarya</taxon>
        <taxon>Ascomycota</taxon>
        <taxon>Pezizomycotina</taxon>
        <taxon>Sordariomycetes</taxon>
        <taxon>Hypocreomycetidae</taxon>
        <taxon>Hypocreales</taxon>
        <taxon>Ophiocordycipitaceae</taxon>
        <taxon>Tolypocladium</taxon>
    </lineage>
</organism>
<evidence type="ECO:0000313" key="2">
    <source>
        <dbReference type="Proteomes" id="UP000036947"/>
    </source>
</evidence>
<dbReference type="AlphaFoldDB" id="A0A0L0MX04"/>
<sequence length="94" mass="10236">MLKAANYMAGIDGRQSGGNDDAPRSMATFLQGLGLEGYESWTCLLETVRDSLWTWHLMLGNCFVFRGERMRESGVDLLARPGLGAAVGLTPGNR</sequence>
<dbReference type="EMBL" id="LFRF01000059">
    <property type="protein sequence ID" value="KND86387.1"/>
    <property type="molecule type" value="Genomic_DNA"/>
</dbReference>
<evidence type="ECO:0000313" key="1">
    <source>
        <dbReference type="EMBL" id="KND86387.1"/>
    </source>
</evidence>
<dbReference type="OrthoDB" id="10637715at2759"/>
<keyword evidence="2" id="KW-1185">Reference proteome</keyword>
<reference evidence="1 2" key="1">
    <citation type="journal article" date="2015" name="BMC Genomics">
        <title>The genome of the truffle-parasite Tolypocladium ophioglossoides and the evolution of antifungal peptaibiotics.</title>
        <authorList>
            <person name="Quandt C.A."/>
            <person name="Bushley K.E."/>
            <person name="Spatafora J.W."/>
        </authorList>
    </citation>
    <scope>NUCLEOTIDE SEQUENCE [LARGE SCALE GENOMIC DNA]</scope>
    <source>
        <strain evidence="1 2">CBS 100239</strain>
    </source>
</reference>
<dbReference type="Proteomes" id="UP000036947">
    <property type="component" value="Unassembled WGS sequence"/>
</dbReference>
<comment type="caution">
    <text evidence="1">The sequence shown here is derived from an EMBL/GenBank/DDBJ whole genome shotgun (WGS) entry which is preliminary data.</text>
</comment>
<accession>A0A0L0MX04</accession>
<proteinExistence type="predicted"/>
<name>A0A0L0MX04_TOLOC</name>
<gene>
    <name evidence="1" type="ORF">TOPH_08992</name>
</gene>